<dbReference type="AlphaFoldDB" id="A0A8J2LG21"/>
<keyword evidence="3" id="KW-1185">Reference proteome</keyword>
<organism evidence="2 3">
    <name type="scientific">Allacma fusca</name>
    <dbReference type="NCBI Taxonomy" id="39272"/>
    <lineage>
        <taxon>Eukaryota</taxon>
        <taxon>Metazoa</taxon>
        <taxon>Ecdysozoa</taxon>
        <taxon>Arthropoda</taxon>
        <taxon>Hexapoda</taxon>
        <taxon>Collembola</taxon>
        <taxon>Symphypleona</taxon>
        <taxon>Sminthuridae</taxon>
        <taxon>Allacma</taxon>
    </lineage>
</organism>
<reference evidence="2" key="1">
    <citation type="submission" date="2021-06" db="EMBL/GenBank/DDBJ databases">
        <authorList>
            <person name="Hodson N. C."/>
            <person name="Mongue J. A."/>
            <person name="Jaron S. K."/>
        </authorList>
    </citation>
    <scope>NUCLEOTIDE SEQUENCE</scope>
</reference>
<dbReference type="EMBL" id="CAJVCH010561507">
    <property type="protein sequence ID" value="CAG7831679.1"/>
    <property type="molecule type" value="Genomic_DNA"/>
</dbReference>
<evidence type="ECO:0000256" key="1">
    <source>
        <dbReference type="SAM" id="Phobius"/>
    </source>
</evidence>
<dbReference type="Proteomes" id="UP000708208">
    <property type="component" value="Unassembled WGS sequence"/>
</dbReference>
<feature type="non-terminal residue" evidence="2">
    <location>
        <position position="52"/>
    </location>
</feature>
<name>A0A8J2LG21_9HEXA</name>
<gene>
    <name evidence="2" type="ORF">AFUS01_LOCUS41408</name>
</gene>
<protein>
    <submittedName>
        <fullName evidence="2">Uncharacterized protein</fullName>
    </submittedName>
</protein>
<evidence type="ECO:0000313" key="3">
    <source>
        <dbReference type="Proteomes" id="UP000708208"/>
    </source>
</evidence>
<evidence type="ECO:0000313" key="2">
    <source>
        <dbReference type="EMBL" id="CAG7831679.1"/>
    </source>
</evidence>
<feature type="transmembrane region" description="Helical" evidence="1">
    <location>
        <begin position="12"/>
        <end position="30"/>
    </location>
</feature>
<accession>A0A8J2LG21</accession>
<sequence>PFHYHRMAVSIYATEFAALVGSSALIVNLVQMYQESFPGIAKVTRDQMIASS</sequence>
<keyword evidence="1" id="KW-0812">Transmembrane</keyword>
<keyword evidence="1" id="KW-1133">Transmembrane helix</keyword>
<proteinExistence type="predicted"/>
<keyword evidence="1" id="KW-0472">Membrane</keyword>
<comment type="caution">
    <text evidence="2">The sequence shown here is derived from an EMBL/GenBank/DDBJ whole genome shotgun (WGS) entry which is preliminary data.</text>
</comment>
<feature type="non-terminal residue" evidence="2">
    <location>
        <position position="1"/>
    </location>
</feature>